<accession>A0A7X0AX83</accession>
<keyword evidence="3" id="KW-1185">Reference proteome</keyword>
<reference evidence="2 3" key="1">
    <citation type="submission" date="2020-08" db="EMBL/GenBank/DDBJ databases">
        <title>Genomic Encyclopedia of Type Strains, Phase IV (KMG-IV): sequencing the most valuable type-strain genomes for metagenomic binning, comparative biology and taxonomic classification.</title>
        <authorList>
            <person name="Goeker M."/>
        </authorList>
    </citation>
    <scope>NUCLEOTIDE SEQUENCE [LARGE SCALE GENOMIC DNA]</scope>
    <source>
        <strain evidence="2 3">DSM 22198</strain>
    </source>
</reference>
<dbReference type="InterPro" id="IPR018392">
    <property type="entry name" value="LysM"/>
</dbReference>
<evidence type="ECO:0000313" key="2">
    <source>
        <dbReference type="EMBL" id="MBB6250765.1"/>
    </source>
</evidence>
<dbReference type="InterPro" id="IPR045361">
    <property type="entry name" value="CIS_tube_prot_N"/>
</dbReference>
<proteinExistence type="predicted"/>
<dbReference type="EMBL" id="JACIIZ010000003">
    <property type="protein sequence ID" value="MBB6250765.1"/>
    <property type="molecule type" value="Genomic_DNA"/>
</dbReference>
<feature type="domain" description="LysM" evidence="1">
    <location>
        <begin position="177"/>
        <end position="224"/>
    </location>
</feature>
<sequence>MAGSLEKMIVTAYSDQNFTTQVGDPYTVWINPASYRYKYSIYYNDRQAQGSNGASPDFNRSGPDSVAFELVFDATGVVPSPVAGQADAPADGITSMVNGFKALVLKFNGNIHSPNYVMLSWGMLQFGCRLQSMDINYTLFRPDGTPLRARMSVSFLGFTSESQLAKQANKRSPDMTHIVTVVAGDSLPTLCKRIYGSSLHYLRVAEFNKLNTFKQLIPGTQLLFPPLAKTAP</sequence>
<organism evidence="2 3">
    <name type="scientific">Nitrospirillum iridis</name>
    <dbReference type="NCBI Taxonomy" id="765888"/>
    <lineage>
        <taxon>Bacteria</taxon>
        <taxon>Pseudomonadati</taxon>
        <taxon>Pseudomonadota</taxon>
        <taxon>Alphaproteobacteria</taxon>
        <taxon>Rhodospirillales</taxon>
        <taxon>Azospirillaceae</taxon>
        <taxon>Nitrospirillum</taxon>
    </lineage>
</organism>
<dbReference type="PROSITE" id="PS51782">
    <property type="entry name" value="LYSM"/>
    <property type="match status" value="1"/>
</dbReference>
<protein>
    <recommendedName>
        <fullName evidence="1">LysM domain-containing protein</fullName>
    </recommendedName>
</protein>
<evidence type="ECO:0000259" key="1">
    <source>
        <dbReference type="PROSITE" id="PS51782"/>
    </source>
</evidence>
<dbReference type="Proteomes" id="UP000539175">
    <property type="component" value="Unassembled WGS sequence"/>
</dbReference>
<comment type="caution">
    <text evidence="2">The sequence shown here is derived from an EMBL/GenBank/DDBJ whole genome shotgun (WGS) entry which is preliminary data.</text>
</comment>
<dbReference type="RefSeq" id="WP_184798657.1">
    <property type="nucleotide sequence ID" value="NZ_JACIIZ010000003.1"/>
</dbReference>
<gene>
    <name evidence="2" type="ORF">FHS74_001310</name>
</gene>
<evidence type="ECO:0000313" key="3">
    <source>
        <dbReference type="Proteomes" id="UP000539175"/>
    </source>
</evidence>
<dbReference type="AlphaFoldDB" id="A0A7X0AX83"/>
<name>A0A7X0AX83_9PROT</name>
<dbReference type="Pfam" id="PF19266">
    <property type="entry name" value="CIS_tube"/>
    <property type="match status" value="1"/>
</dbReference>